<accession>A0A1W0WLD2</accession>
<evidence type="ECO:0000313" key="1">
    <source>
        <dbReference type="EMBL" id="OQV16016.1"/>
    </source>
</evidence>
<name>A0A1W0WLD2_HYPEX</name>
<protein>
    <submittedName>
        <fullName evidence="1">Uncharacterized protein</fullName>
    </submittedName>
</protein>
<sequence>MGEHGRAINYHGGQCDLSRQIAVAIHRIGVHCAESTLNCVKARFTLLTLGGQQRLSGLPTQLMLAVSIAQLEIDLTDDILTSSLDDFLVVSEGGSTRLDRTLCAAVAEDLCRLCC</sequence>
<dbReference type="EMBL" id="MTYJ01000079">
    <property type="protein sequence ID" value="OQV16016.1"/>
    <property type="molecule type" value="Genomic_DNA"/>
</dbReference>
<dbReference type="Proteomes" id="UP000192578">
    <property type="component" value="Unassembled WGS sequence"/>
</dbReference>
<comment type="caution">
    <text evidence="1">The sequence shown here is derived from an EMBL/GenBank/DDBJ whole genome shotgun (WGS) entry which is preliminary data.</text>
</comment>
<proteinExistence type="predicted"/>
<gene>
    <name evidence="1" type="ORF">BV898_09788</name>
</gene>
<keyword evidence="2" id="KW-1185">Reference proteome</keyword>
<reference evidence="2" key="1">
    <citation type="submission" date="2017-01" db="EMBL/GenBank/DDBJ databases">
        <title>Comparative genomics of anhydrobiosis in the tardigrade Hypsibius dujardini.</title>
        <authorList>
            <person name="Yoshida Y."/>
            <person name="Koutsovoulos G."/>
            <person name="Laetsch D."/>
            <person name="Stevens L."/>
            <person name="Kumar S."/>
            <person name="Horikawa D."/>
            <person name="Ishino K."/>
            <person name="Komine S."/>
            <person name="Tomita M."/>
            <person name="Blaxter M."/>
            <person name="Arakawa K."/>
        </authorList>
    </citation>
    <scope>NUCLEOTIDE SEQUENCE [LARGE SCALE GENOMIC DNA]</scope>
    <source>
        <strain evidence="2">Z151</strain>
    </source>
</reference>
<dbReference type="AlphaFoldDB" id="A0A1W0WLD2"/>
<evidence type="ECO:0000313" key="2">
    <source>
        <dbReference type="Proteomes" id="UP000192578"/>
    </source>
</evidence>
<organism evidence="1 2">
    <name type="scientific">Hypsibius exemplaris</name>
    <name type="common">Freshwater tardigrade</name>
    <dbReference type="NCBI Taxonomy" id="2072580"/>
    <lineage>
        <taxon>Eukaryota</taxon>
        <taxon>Metazoa</taxon>
        <taxon>Ecdysozoa</taxon>
        <taxon>Tardigrada</taxon>
        <taxon>Eutardigrada</taxon>
        <taxon>Parachela</taxon>
        <taxon>Hypsibioidea</taxon>
        <taxon>Hypsibiidae</taxon>
        <taxon>Hypsibius</taxon>
    </lineage>
</organism>